<dbReference type="Gene3D" id="3.30.420.40">
    <property type="match status" value="2"/>
</dbReference>
<name>A0A5C3FF81_9BASI</name>
<keyword evidence="5" id="KW-1185">Reference proteome</keyword>
<feature type="compositionally biased region" description="Acidic residues" evidence="3">
    <location>
        <begin position="524"/>
        <end position="536"/>
    </location>
</feature>
<evidence type="ECO:0000313" key="4">
    <source>
        <dbReference type="EMBL" id="SPO42131.1"/>
    </source>
</evidence>
<accession>A0A5C3FF81</accession>
<dbReference type="PRINTS" id="PR00301">
    <property type="entry name" value="HEATSHOCK70"/>
</dbReference>
<dbReference type="OrthoDB" id="29851at2759"/>
<dbReference type="InterPro" id="IPR018181">
    <property type="entry name" value="Heat_shock_70_CS"/>
</dbReference>
<keyword evidence="2" id="KW-0067">ATP-binding</keyword>
<dbReference type="GO" id="GO:0005524">
    <property type="term" value="F:ATP binding"/>
    <property type="evidence" value="ECO:0007669"/>
    <property type="project" value="UniProtKB-KW"/>
</dbReference>
<protein>
    <submittedName>
        <fullName evidence="4">Related to SSZ1 - regulator protein involved in pleiotropic drug resistance</fullName>
    </submittedName>
</protein>
<dbReference type="PANTHER" id="PTHR45639:SF32">
    <property type="entry name" value="HEAT SHOCK PROTEIN PDR13"/>
    <property type="match status" value="1"/>
</dbReference>
<evidence type="ECO:0000256" key="1">
    <source>
        <dbReference type="ARBA" id="ARBA00022741"/>
    </source>
</evidence>
<dbReference type="InterPro" id="IPR043129">
    <property type="entry name" value="ATPase_NBD"/>
</dbReference>
<dbReference type="InterPro" id="IPR013126">
    <property type="entry name" value="Hsp_70_fam"/>
</dbReference>
<evidence type="ECO:0000256" key="3">
    <source>
        <dbReference type="SAM" id="MobiDB-lite"/>
    </source>
</evidence>
<dbReference type="EMBL" id="OOIP01000038">
    <property type="protein sequence ID" value="SPO42131.1"/>
    <property type="molecule type" value="Genomic_DNA"/>
</dbReference>
<reference evidence="4 5" key="1">
    <citation type="submission" date="2018-03" db="EMBL/GenBank/DDBJ databases">
        <authorList>
            <person name="Guldener U."/>
        </authorList>
    </citation>
    <scope>NUCLEOTIDE SEQUENCE [LARGE SCALE GENOMIC DNA]</scope>
    <source>
        <strain evidence="4 5">DAOM196992</strain>
    </source>
</reference>
<dbReference type="FunFam" id="3.90.640.10:FF:000021">
    <property type="entry name" value="Heat shock protein 14"/>
    <property type="match status" value="1"/>
</dbReference>
<sequence length="595" mass="62300">MWGHSQVVCTMTESAGAVIGINLGHSYGSIACINQHGRADVIANEDGERQIATRIAFNGDQVYMGNQATPQLIRNAPNVIDRFVNLLGRSFSDLTDAEKDRASAAVIDHNGAPAFKVTIDDKETVLTAHDVAVRFLRSLFLTAKDFLSGVPIAGAVLSVPQWYSEAQIAALKAAATEAGLIVLQTIAAPAAALAAYGLTSPSGPGKLPSAPDGVESAPYPHGKELDRNVVVVDMGGSSTDVTVVAARGGIYSALASVHDSSVGGFALDQALINFFAKEFTKKTKVTIGDSDKRAWAKLRNEAEFTKRALSASNSAQCSVESLAEGIDFTGSVNRMRFDMLAGPSYGKVAATVEKALQQASLEACQVDEVILAGGSAKLTGLVDRLSMLFPEESETTRITGSIDADQVIARGCAVQAQLIAATPSENVEGKLLSSLPFKPAAEVAELKAAATSKPFGLVLDAPKGSDDKQVVDGKLFVTLVPAHTPLPVRRTYRLPVAQGAGQVALTFAEGDETVRVDTIAPPPADEDDEDDEPLEPEEVKTAVTKPAAKVVELLVALKSKGAKKLEVEIVVDASSGVSVTAREEGDKDVAAQAKA</sequence>
<dbReference type="Pfam" id="PF00012">
    <property type="entry name" value="HSP70"/>
    <property type="match status" value="1"/>
</dbReference>
<gene>
    <name evidence="4" type="ORF">PSFLO_07614</name>
</gene>
<dbReference type="GO" id="GO:0005634">
    <property type="term" value="C:nucleus"/>
    <property type="evidence" value="ECO:0007669"/>
    <property type="project" value="TreeGrafter"/>
</dbReference>
<dbReference type="PANTHER" id="PTHR45639">
    <property type="entry name" value="HSC70CB, ISOFORM G-RELATED"/>
    <property type="match status" value="1"/>
</dbReference>
<dbReference type="Gene3D" id="3.90.640.10">
    <property type="entry name" value="Actin, Chain A, domain 4"/>
    <property type="match status" value="1"/>
</dbReference>
<dbReference type="GO" id="GO:0140662">
    <property type="term" value="F:ATP-dependent protein folding chaperone"/>
    <property type="evidence" value="ECO:0007669"/>
    <property type="project" value="InterPro"/>
</dbReference>
<keyword evidence="1" id="KW-0547">Nucleotide-binding</keyword>
<dbReference type="PROSITE" id="PS00329">
    <property type="entry name" value="HSP70_2"/>
    <property type="match status" value="1"/>
</dbReference>
<dbReference type="AlphaFoldDB" id="A0A5C3FF81"/>
<dbReference type="Gene3D" id="3.30.30.30">
    <property type="match status" value="1"/>
</dbReference>
<evidence type="ECO:0000256" key="2">
    <source>
        <dbReference type="ARBA" id="ARBA00022840"/>
    </source>
</evidence>
<evidence type="ECO:0000313" key="5">
    <source>
        <dbReference type="Proteomes" id="UP000323386"/>
    </source>
</evidence>
<feature type="region of interest" description="Disordered" evidence="3">
    <location>
        <begin position="518"/>
        <end position="539"/>
    </location>
</feature>
<dbReference type="Proteomes" id="UP000323386">
    <property type="component" value="Unassembled WGS sequence"/>
</dbReference>
<organism evidence="4 5">
    <name type="scientific">Pseudozyma flocculosa</name>
    <dbReference type="NCBI Taxonomy" id="84751"/>
    <lineage>
        <taxon>Eukaryota</taxon>
        <taxon>Fungi</taxon>
        <taxon>Dikarya</taxon>
        <taxon>Basidiomycota</taxon>
        <taxon>Ustilaginomycotina</taxon>
        <taxon>Ustilaginomycetes</taxon>
        <taxon>Ustilaginales</taxon>
        <taxon>Ustilaginaceae</taxon>
        <taxon>Pseudozyma</taxon>
    </lineage>
</organism>
<dbReference type="GO" id="GO:0005829">
    <property type="term" value="C:cytosol"/>
    <property type="evidence" value="ECO:0007669"/>
    <property type="project" value="TreeGrafter"/>
</dbReference>
<proteinExistence type="predicted"/>
<dbReference type="SUPFAM" id="SSF53067">
    <property type="entry name" value="Actin-like ATPase domain"/>
    <property type="match status" value="2"/>
</dbReference>